<evidence type="ECO:0000256" key="3">
    <source>
        <dbReference type="HAMAP-Rule" id="MF_00272"/>
    </source>
</evidence>
<evidence type="ECO:0000313" key="7">
    <source>
        <dbReference type="Proteomes" id="UP000004358"/>
    </source>
</evidence>
<dbReference type="Gene3D" id="2.40.50.100">
    <property type="match status" value="1"/>
</dbReference>
<dbReference type="GO" id="GO:0009249">
    <property type="term" value="P:protein lipoylation"/>
    <property type="evidence" value="ECO:0007669"/>
    <property type="project" value="TreeGrafter"/>
</dbReference>
<dbReference type="eggNOG" id="COG0509">
    <property type="taxonomic scope" value="Bacteria"/>
</dbReference>
<dbReference type="InterPro" id="IPR017453">
    <property type="entry name" value="GCV_H_sub"/>
</dbReference>
<dbReference type="InterPro" id="IPR011053">
    <property type="entry name" value="Single_hybrid_motif"/>
</dbReference>
<dbReference type="HOGENOM" id="CLU_097408_2_0_0"/>
<accession>A3ZNK1</accession>
<feature type="modified residue" description="N6-lipoyllysine" evidence="3 4">
    <location>
        <position position="66"/>
    </location>
</feature>
<dbReference type="GO" id="GO:0005829">
    <property type="term" value="C:cytosol"/>
    <property type="evidence" value="ECO:0007669"/>
    <property type="project" value="TreeGrafter"/>
</dbReference>
<protein>
    <recommendedName>
        <fullName evidence="3">Glycine cleavage system H protein</fullName>
    </recommendedName>
</protein>
<dbReference type="EMBL" id="AANZ01000003">
    <property type="protein sequence ID" value="EAQ81896.1"/>
    <property type="molecule type" value="Genomic_DNA"/>
</dbReference>
<dbReference type="STRING" id="314230.DSM3645_17130"/>
<dbReference type="HAMAP" id="MF_00272">
    <property type="entry name" value="GcvH"/>
    <property type="match status" value="1"/>
</dbReference>
<evidence type="ECO:0000256" key="4">
    <source>
        <dbReference type="PIRSR" id="PIRSR617453-50"/>
    </source>
</evidence>
<evidence type="ECO:0000259" key="5">
    <source>
        <dbReference type="PROSITE" id="PS50968"/>
    </source>
</evidence>
<dbReference type="PANTHER" id="PTHR11715">
    <property type="entry name" value="GLYCINE CLEAVAGE SYSTEM H PROTEIN"/>
    <property type="match status" value="1"/>
</dbReference>
<dbReference type="InterPro" id="IPR000089">
    <property type="entry name" value="Biotin_lipoyl"/>
</dbReference>
<comment type="cofactor">
    <cofactor evidence="3">
        <name>(R)-lipoate</name>
        <dbReference type="ChEBI" id="CHEBI:83088"/>
    </cofactor>
    <text evidence="3">Binds 1 lipoyl cofactor covalently.</text>
</comment>
<feature type="domain" description="Lipoyl-binding" evidence="5">
    <location>
        <begin position="25"/>
        <end position="107"/>
    </location>
</feature>
<comment type="caution">
    <text evidence="6">The sequence shown here is derived from an EMBL/GenBank/DDBJ whole genome shotgun (WGS) entry which is preliminary data.</text>
</comment>
<comment type="similarity">
    <text evidence="1 3">Belongs to the GcvH family.</text>
</comment>
<evidence type="ECO:0000313" key="6">
    <source>
        <dbReference type="EMBL" id="EAQ81896.1"/>
    </source>
</evidence>
<dbReference type="GO" id="GO:0005960">
    <property type="term" value="C:glycine cleavage complex"/>
    <property type="evidence" value="ECO:0007669"/>
    <property type="project" value="InterPro"/>
</dbReference>
<dbReference type="NCBIfam" id="NF002270">
    <property type="entry name" value="PRK01202.1"/>
    <property type="match status" value="1"/>
</dbReference>
<reference evidence="6 7" key="1">
    <citation type="submission" date="2006-02" db="EMBL/GenBank/DDBJ databases">
        <authorList>
            <person name="Amann R."/>
            <person name="Ferriera S."/>
            <person name="Johnson J."/>
            <person name="Kravitz S."/>
            <person name="Halpern A."/>
            <person name="Remington K."/>
            <person name="Beeson K."/>
            <person name="Tran B."/>
            <person name="Rogers Y.-H."/>
            <person name="Friedman R."/>
            <person name="Venter J.C."/>
        </authorList>
    </citation>
    <scope>NUCLEOTIDE SEQUENCE [LARGE SCALE GENOMIC DNA]</scope>
    <source>
        <strain evidence="6 7">DSM 3645</strain>
    </source>
</reference>
<dbReference type="Proteomes" id="UP000004358">
    <property type="component" value="Unassembled WGS sequence"/>
</dbReference>
<dbReference type="SUPFAM" id="SSF51230">
    <property type="entry name" value="Single hybrid motif"/>
    <property type="match status" value="1"/>
</dbReference>
<dbReference type="OrthoDB" id="9796712at2"/>
<comment type="subunit">
    <text evidence="3">The glycine cleavage system is composed of four proteins: P, T, L and H.</text>
</comment>
<dbReference type="PANTHER" id="PTHR11715:SF3">
    <property type="entry name" value="GLYCINE CLEAVAGE SYSTEM H PROTEIN-RELATED"/>
    <property type="match status" value="1"/>
</dbReference>
<dbReference type="NCBIfam" id="TIGR00527">
    <property type="entry name" value="gcvH"/>
    <property type="match status" value="1"/>
</dbReference>
<dbReference type="GO" id="GO:0019464">
    <property type="term" value="P:glycine decarboxylation via glycine cleavage system"/>
    <property type="evidence" value="ECO:0007669"/>
    <property type="project" value="UniProtKB-UniRule"/>
</dbReference>
<dbReference type="InterPro" id="IPR033753">
    <property type="entry name" value="GCV_H/Fam206"/>
</dbReference>
<organism evidence="6 7">
    <name type="scientific">Blastopirellula marina DSM 3645</name>
    <dbReference type="NCBI Taxonomy" id="314230"/>
    <lineage>
        <taxon>Bacteria</taxon>
        <taxon>Pseudomonadati</taxon>
        <taxon>Planctomycetota</taxon>
        <taxon>Planctomycetia</taxon>
        <taxon>Pirellulales</taxon>
        <taxon>Pirellulaceae</taxon>
        <taxon>Blastopirellula</taxon>
    </lineage>
</organism>
<keyword evidence="2 3" id="KW-0450">Lipoyl</keyword>
<dbReference type="Pfam" id="PF01597">
    <property type="entry name" value="GCV_H"/>
    <property type="match status" value="1"/>
</dbReference>
<name>A3ZNK1_9BACT</name>
<dbReference type="PROSITE" id="PS50968">
    <property type="entry name" value="BIOTINYL_LIPOYL"/>
    <property type="match status" value="1"/>
</dbReference>
<evidence type="ECO:0000256" key="2">
    <source>
        <dbReference type="ARBA" id="ARBA00022823"/>
    </source>
</evidence>
<gene>
    <name evidence="3" type="primary">gcvH</name>
    <name evidence="6" type="ORF">DSM3645_17130</name>
</gene>
<dbReference type="RefSeq" id="WP_002651324.1">
    <property type="nucleotide sequence ID" value="NZ_CH672376.1"/>
</dbReference>
<dbReference type="CDD" id="cd06848">
    <property type="entry name" value="GCS_H"/>
    <property type="match status" value="1"/>
</dbReference>
<dbReference type="InterPro" id="IPR002930">
    <property type="entry name" value="GCV_H"/>
</dbReference>
<comment type="function">
    <text evidence="3">The glycine cleavage system catalyzes the degradation of glycine. The H protein shuttles the methylamine group of glycine from the P protein to the T protein.</text>
</comment>
<proteinExistence type="inferred from homology"/>
<evidence type="ECO:0000256" key="1">
    <source>
        <dbReference type="ARBA" id="ARBA00009249"/>
    </source>
</evidence>
<sequence>MDPSQLLYAKTHEWAFVEDQDGGKVATVGISAFAIEALTDLVYLELPKVGSQTTAGQPFGEIESVKAVSDVYAPVTGEVIAVNEELPNKLESLNDDPYAGGWIAKIKITDESGLANLLDQPAYEKQCQEEG</sequence>
<dbReference type="AlphaFoldDB" id="A3ZNK1"/>